<dbReference type="EMBL" id="HBUF01134757">
    <property type="protein sequence ID" value="CAG6644997.1"/>
    <property type="molecule type" value="Transcribed_RNA"/>
</dbReference>
<evidence type="ECO:0000313" key="1">
    <source>
        <dbReference type="EMBL" id="CAG6644997.1"/>
    </source>
</evidence>
<dbReference type="EMBL" id="HBUF01134753">
    <property type="protein sequence ID" value="CAG6644994.1"/>
    <property type="molecule type" value="Transcribed_RNA"/>
</dbReference>
<proteinExistence type="predicted"/>
<dbReference type="EMBL" id="HBUF01134751">
    <property type="protein sequence ID" value="CAG6644993.1"/>
    <property type="molecule type" value="Transcribed_RNA"/>
</dbReference>
<dbReference type="EMBL" id="HBUF01134754">
    <property type="protein sequence ID" value="CAG6644995.1"/>
    <property type="molecule type" value="Transcribed_RNA"/>
</dbReference>
<dbReference type="EMBL" id="HBUF01134755">
    <property type="protein sequence ID" value="CAG6644996.1"/>
    <property type="molecule type" value="Transcribed_RNA"/>
</dbReference>
<accession>A0A8D8RA21</accession>
<name>A0A8D8RA21_9HEMI</name>
<protein>
    <submittedName>
        <fullName evidence="1">Uncharacterized protein</fullName>
    </submittedName>
</protein>
<dbReference type="EMBL" id="HBUF01134758">
    <property type="protein sequence ID" value="CAG6644998.1"/>
    <property type="molecule type" value="Transcribed_RNA"/>
</dbReference>
<sequence>MKSPFKMHVTLVQIGCYHGTIGICTLVTKTLSSKNDRHSRTLIISRYYFIAFCSKLNLLSAELGTIRISQTEKNRKIREFFCYRGTRQHPRLESSFIFLFLTFHNDLDLFDLYIYYDSIEL</sequence>
<reference evidence="1" key="1">
    <citation type="submission" date="2021-05" db="EMBL/GenBank/DDBJ databases">
        <authorList>
            <person name="Alioto T."/>
            <person name="Alioto T."/>
            <person name="Gomez Garrido J."/>
        </authorList>
    </citation>
    <scope>NUCLEOTIDE SEQUENCE</scope>
</reference>
<dbReference type="EMBL" id="HBUF01134749">
    <property type="protein sequence ID" value="CAG6644991.1"/>
    <property type="molecule type" value="Transcribed_RNA"/>
</dbReference>
<organism evidence="1">
    <name type="scientific">Cacopsylla melanoneura</name>
    <dbReference type="NCBI Taxonomy" id="428564"/>
    <lineage>
        <taxon>Eukaryota</taxon>
        <taxon>Metazoa</taxon>
        <taxon>Ecdysozoa</taxon>
        <taxon>Arthropoda</taxon>
        <taxon>Hexapoda</taxon>
        <taxon>Insecta</taxon>
        <taxon>Pterygota</taxon>
        <taxon>Neoptera</taxon>
        <taxon>Paraneoptera</taxon>
        <taxon>Hemiptera</taxon>
        <taxon>Sternorrhyncha</taxon>
        <taxon>Psylloidea</taxon>
        <taxon>Psyllidae</taxon>
        <taxon>Psyllinae</taxon>
        <taxon>Cacopsylla</taxon>
    </lineage>
</organism>
<dbReference type="AlphaFoldDB" id="A0A8D8RA21"/>